<evidence type="ECO:0000256" key="1">
    <source>
        <dbReference type="SAM" id="MobiDB-lite"/>
    </source>
</evidence>
<sequence length="430" mass="47995">MLCAATSPSVCGPRLGCTRRGYECGQEQEFDYYVDSIMDGLTSESPIMIRSDEPSNASTLFVDEDGEKEFLRAFMREKSRTALPQGLILDSTVPELAPHIVISPPADHPFESYCSCGSCDRDWPHTPPQYTDGLVVPLQQWAHSANEGLDVPCDPLEPSTVHTQCNDATQSSAGIIEAPYRVFSHSWFRHSVEAAAQERLAFYHVIPSIHKRCFRLAAVVASEVAPLFRARWDFEEFQMHMERPFTWTDPAEPLLSDYARQPNTIVIDSVAPFIAPHIVISEAPTQNPWELDCIYAPPQHCYYGTYLTHPSFSCVGPCCSYSAYWSVAPPQEFLPPVPMDVDEEQPTIDVETEDAFDVDGGDESDEPETDSDDASTDTPMTPQDGTFVDAPPPLFGDGKPAGGVRFHIDEDDEELPPFDDWYRDIAQRVD</sequence>
<evidence type="ECO:0000313" key="3">
    <source>
        <dbReference type="Proteomes" id="UP000053257"/>
    </source>
</evidence>
<gene>
    <name evidence="2" type="ORF">PHLGIDRAFT_32674</name>
</gene>
<dbReference type="EMBL" id="KN840438">
    <property type="protein sequence ID" value="KIP12774.1"/>
    <property type="molecule type" value="Genomic_DNA"/>
</dbReference>
<dbReference type="Proteomes" id="UP000053257">
    <property type="component" value="Unassembled WGS sequence"/>
</dbReference>
<dbReference type="HOGENOM" id="CLU_637943_0_0_1"/>
<feature type="compositionally biased region" description="Basic and acidic residues" evidence="1">
    <location>
        <begin position="420"/>
        <end position="430"/>
    </location>
</feature>
<accession>A0A0C3P474</accession>
<dbReference type="AlphaFoldDB" id="A0A0C3P474"/>
<feature type="region of interest" description="Disordered" evidence="1">
    <location>
        <begin position="354"/>
        <end position="430"/>
    </location>
</feature>
<reference evidence="2 3" key="1">
    <citation type="journal article" date="2014" name="PLoS Genet.">
        <title>Analysis of the Phlebiopsis gigantea genome, transcriptome and secretome provides insight into its pioneer colonization strategies of wood.</title>
        <authorList>
            <person name="Hori C."/>
            <person name="Ishida T."/>
            <person name="Igarashi K."/>
            <person name="Samejima M."/>
            <person name="Suzuki H."/>
            <person name="Master E."/>
            <person name="Ferreira P."/>
            <person name="Ruiz-Duenas F.J."/>
            <person name="Held B."/>
            <person name="Canessa P."/>
            <person name="Larrondo L.F."/>
            <person name="Schmoll M."/>
            <person name="Druzhinina I.S."/>
            <person name="Kubicek C.P."/>
            <person name="Gaskell J.A."/>
            <person name="Kersten P."/>
            <person name="St John F."/>
            <person name="Glasner J."/>
            <person name="Sabat G."/>
            <person name="Splinter BonDurant S."/>
            <person name="Syed K."/>
            <person name="Yadav J."/>
            <person name="Mgbeahuruike A.C."/>
            <person name="Kovalchuk A."/>
            <person name="Asiegbu F.O."/>
            <person name="Lackner G."/>
            <person name="Hoffmeister D."/>
            <person name="Rencoret J."/>
            <person name="Gutierrez A."/>
            <person name="Sun H."/>
            <person name="Lindquist E."/>
            <person name="Barry K."/>
            <person name="Riley R."/>
            <person name="Grigoriev I.V."/>
            <person name="Henrissat B."/>
            <person name="Kues U."/>
            <person name="Berka R.M."/>
            <person name="Martinez A.T."/>
            <person name="Covert S.F."/>
            <person name="Blanchette R.A."/>
            <person name="Cullen D."/>
        </authorList>
    </citation>
    <scope>NUCLEOTIDE SEQUENCE [LARGE SCALE GENOMIC DNA]</scope>
    <source>
        <strain evidence="2 3">11061_1 CR5-6</strain>
    </source>
</reference>
<keyword evidence="3" id="KW-1185">Reference proteome</keyword>
<dbReference type="OrthoDB" id="2649950at2759"/>
<organism evidence="2 3">
    <name type="scientific">Phlebiopsis gigantea (strain 11061_1 CR5-6)</name>
    <name type="common">White-rot fungus</name>
    <name type="synonym">Peniophora gigantea</name>
    <dbReference type="NCBI Taxonomy" id="745531"/>
    <lineage>
        <taxon>Eukaryota</taxon>
        <taxon>Fungi</taxon>
        <taxon>Dikarya</taxon>
        <taxon>Basidiomycota</taxon>
        <taxon>Agaricomycotina</taxon>
        <taxon>Agaricomycetes</taxon>
        <taxon>Polyporales</taxon>
        <taxon>Phanerochaetaceae</taxon>
        <taxon>Phlebiopsis</taxon>
    </lineage>
</organism>
<feature type="compositionally biased region" description="Acidic residues" evidence="1">
    <location>
        <begin position="354"/>
        <end position="375"/>
    </location>
</feature>
<proteinExistence type="predicted"/>
<protein>
    <submittedName>
        <fullName evidence="2">Uncharacterized protein</fullName>
    </submittedName>
</protein>
<evidence type="ECO:0000313" key="2">
    <source>
        <dbReference type="EMBL" id="KIP12774.1"/>
    </source>
</evidence>
<name>A0A0C3P474_PHLG1</name>